<dbReference type="PANTHER" id="PTHR10434">
    <property type="entry name" value="1-ACYL-SN-GLYCEROL-3-PHOSPHATE ACYLTRANSFERASE"/>
    <property type="match status" value="1"/>
</dbReference>
<dbReference type="Proteomes" id="UP000077875">
    <property type="component" value="Chromosome"/>
</dbReference>
<accession>A0A172YJE7</accession>
<gene>
    <name evidence="6" type="ORF">A5892_19320</name>
</gene>
<keyword evidence="3 6" id="KW-0012">Acyltransferase</keyword>
<sequence>MNVLRSSLFYIGYVLMVLVSAVTLVPVACFLPLKPRFRVLNLYNRTIIAWFSLCCGVTVRVRGGERLPAGPCVMLSNHQSEWETLFLQLLKPPTCTVLKKELLKIPVFGWALRLVRPIPLDRSRPSVALKQVLREGAERLREGLSVLIFPEGTRVPPGSRKPFSKSGVHIAWRAGVPVVPIAHNSGECWTSGGWIKRPGRIEVVIGEPIATEGRDVKDLLVEVENWIEDQLEQISTVPRPSRKTMPVEQA</sequence>
<dbReference type="Pfam" id="PF01553">
    <property type="entry name" value="Acyltransferase"/>
    <property type="match status" value="1"/>
</dbReference>
<keyword evidence="7" id="KW-1185">Reference proteome</keyword>
<evidence type="ECO:0000256" key="4">
    <source>
        <dbReference type="SAM" id="Phobius"/>
    </source>
</evidence>
<reference evidence="6 7" key="1">
    <citation type="submission" date="2016-04" db="EMBL/GenBank/DDBJ databases">
        <title>Complete Genome Sequence of Halotalea alkalilenta IHB B 13600.</title>
        <authorList>
            <person name="Swarnkar M.K."/>
            <person name="Sharma A."/>
            <person name="Kaushal K."/>
            <person name="Soni R."/>
            <person name="Rana S."/>
            <person name="Singh A.K."/>
            <person name="Gulati A."/>
        </authorList>
    </citation>
    <scope>NUCLEOTIDE SEQUENCE [LARGE SCALE GENOMIC DNA]</scope>
    <source>
        <strain evidence="6 7">IHB B 13600</strain>
    </source>
</reference>
<keyword evidence="2 6" id="KW-0808">Transferase</keyword>
<feature type="transmembrane region" description="Helical" evidence="4">
    <location>
        <begin position="12"/>
        <end position="33"/>
    </location>
</feature>
<feature type="domain" description="Phospholipid/glycerol acyltransferase" evidence="5">
    <location>
        <begin position="72"/>
        <end position="186"/>
    </location>
</feature>
<evidence type="ECO:0000256" key="3">
    <source>
        <dbReference type="ARBA" id="ARBA00023315"/>
    </source>
</evidence>
<keyword evidence="4" id="KW-0812">Transmembrane</keyword>
<name>A0A172YJE7_9GAMM</name>
<keyword evidence="4" id="KW-1133">Transmembrane helix</keyword>
<dbReference type="SMART" id="SM00563">
    <property type="entry name" value="PlsC"/>
    <property type="match status" value="1"/>
</dbReference>
<dbReference type="GO" id="GO:0003841">
    <property type="term" value="F:1-acylglycerol-3-phosphate O-acyltransferase activity"/>
    <property type="evidence" value="ECO:0007669"/>
    <property type="project" value="TreeGrafter"/>
</dbReference>
<evidence type="ECO:0000256" key="1">
    <source>
        <dbReference type="ARBA" id="ARBA00005189"/>
    </source>
</evidence>
<dbReference type="PANTHER" id="PTHR10434:SF40">
    <property type="entry name" value="1-ACYL-SN-GLYCEROL-3-PHOSPHATE ACYLTRANSFERASE"/>
    <property type="match status" value="1"/>
</dbReference>
<dbReference type="SUPFAM" id="SSF69593">
    <property type="entry name" value="Glycerol-3-phosphate (1)-acyltransferase"/>
    <property type="match status" value="1"/>
</dbReference>
<dbReference type="InterPro" id="IPR002123">
    <property type="entry name" value="Plipid/glycerol_acylTrfase"/>
</dbReference>
<evidence type="ECO:0000256" key="2">
    <source>
        <dbReference type="ARBA" id="ARBA00022679"/>
    </source>
</evidence>
<dbReference type="GO" id="GO:0006654">
    <property type="term" value="P:phosphatidic acid biosynthetic process"/>
    <property type="evidence" value="ECO:0007669"/>
    <property type="project" value="TreeGrafter"/>
</dbReference>
<dbReference type="KEGG" id="haa:A5892_19320"/>
<proteinExistence type="predicted"/>
<protein>
    <submittedName>
        <fullName evidence="6">Acyl-phosphate glycerol 3-phosphate acyltransferase</fullName>
    </submittedName>
</protein>
<dbReference type="STRING" id="376489.A5892_19320"/>
<evidence type="ECO:0000313" key="7">
    <source>
        <dbReference type="Proteomes" id="UP000077875"/>
    </source>
</evidence>
<organism evidence="6 7">
    <name type="scientific">Halotalea alkalilenta</name>
    <dbReference type="NCBI Taxonomy" id="376489"/>
    <lineage>
        <taxon>Bacteria</taxon>
        <taxon>Pseudomonadati</taxon>
        <taxon>Pseudomonadota</taxon>
        <taxon>Gammaproteobacteria</taxon>
        <taxon>Oceanospirillales</taxon>
        <taxon>Halomonadaceae</taxon>
        <taxon>Halotalea</taxon>
    </lineage>
</organism>
<evidence type="ECO:0000259" key="5">
    <source>
        <dbReference type="SMART" id="SM00563"/>
    </source>
</evidence>
<dbReference type="AlphaFoldDB" id="A0A172YJE7"/>
<comment type="pathway">
    <text evidence="1">Lipid metabolism.</text>
</comment>
<keyword evidence="4" id="KW-0472">Membrane</keyword>
<dbReference type="RefSeq" id="WP_064124172.1">
    <property type="nucleotide sequence ID" value="NZ_CP015243.1"/>
</dbReference>
<evidence type="ECO:0000313" key="6">
    <source>
        <dbReference type="EMBL" id="ANF59343.1"/>
    </source>
</evidence>
<dbReference type="CDD" id="cd07989">
    <property type="entry name" value="LPLAT_AGPAT-like"/>
    <property type="match status" value="1"/>
</dbReference>
<dbReference type="EMBL" id="CP015243">
    <property type="protein sequence ID" value="ANF59343.1"/>
    <property type="molecule type" value="Genomic_DNA"/>
</dbReference>